<keyword evidence="2" id="KW-1185">Reference proteome</keyword>
<dbReference type="Proteomes" id="UP000027222">
    <property type="component" value="Unassembled WGS sequence"/>
</dbReference>
<feature type="non-terminal residue" evidence="1">
    <location>
        <position position="1"/>
    </location>
</feature>
<evidence type="ECO:0008006" key="3">
    <source>
        <dbReference type="Google" id="ProtNLM"/>
    </source>
</evidence>
<name>A0A067S762_GALM3</name>
<dbReference type="HOGENOM" id="CLU_033558_0_0_1"/>
<gene>
    <name evidence="1" type="ORF">GALMADRAFT_80557</name>
</gene>
<dbReference type="InterPro" id="IPR012337">
    <property type="entry name" value="RNaseH-like_sf"/>
</dbReference>
<dbReference type="SUPFAM" id="SSF53098">
    <property type="entry name" value="Ribonuclease H-like"/>
    <property type="match status" value="1"/>
</dbReference>
<accession>A0A067S762</accession>
<protein>
    <recommendedName>
        <fullName evidence="3">HAT C-terminal dimerisation domain-containing protein</fullName>
    </recommendedName>
</protein>
<sequence length="467" mass="52232">NTLIGEICAYPPMKKIITQATRTVTFFNSSHYWGGQVKDEAKSCKVTQGLKKNCESRFYAISLLCNSVLENREPISRVCIRPDAQKKINGLSPVANDVVTIVLHTQEFWGKLQQLLRFVKPLVDAIGNVEARDANLADCMLELLRCSKALSEIITEHDDDTAFSLHARAVFNRRFLSMDTDIHSLALFLHPLCRKLAVSTIAKARPFEKMVKTALGIAKMYRWDQLRAQALVDNLQQYHQVKGPFVGGHRNSLEWWENLPISAEKYPLKALAITLLSVVPHAGEVERLFSSLGGVQTARRCGLALQTFETLGKLRSNYCYHLYERDRAAGKSVHRRHAHMHTQAEGGVNVELVEELKDGFTWEAPLSTDSADDETAGPEDITLEEIGKAFDDLEAQLREEKEAARGTGQTSEDDNEILEGKIYDLTELEAIDKGVAPKDATEDLNIIGEEEGFGWDVDAMMFSKGVV</sequence>
<proteinExistence type="predicted"/>
<organism evidence="1 2">
    <name type="scientific">Galerina marginata (strain CBS 339.88)</name>
    <dbReference type="NCBI Taxonomy" id="685588"/>
    <lineage>
        <taxon>Eukaryota</taxon>
        <taxon>Fungi</taxon>
        <taxon>Dikarya</taxon>
        <taxon>Basidiomycota</taxon>
        <taxon>Agaricomycotina</taxon>
        <taxon>Agaricomycetes</taxon>
        <taxon>Agaricomycetidae</taxon>
        <taxon>Agaricales</taxon>
        <taxon>Agaricineae</taxon>
        <taxon>Strophariaceae</taxon>
        <taxon>Galerina</taxon>
    </lineage>
</organism>
<dbReference type="AlphaFoldDB" id="A0A067S762"/>
<evidence type="ECO:0000313" key="1">
    <source>
        <dbReference type="EMBL" id="KDR66641.1"/>
    </source>
</evidence>
<reference evidence="2" key="1">
    <citation type="journal article" date="2014" name="Proc. Natl. Acad. Sci. U.S.A.">
        <title>Extensive sampling of basidiomycete genomes demonstrates inadequacy of the white-rot/brown-rot paradigm for wood decay fungi.</title>
        <authorList>
            <person name="Riley R."/>
            <person name="Salamov A.A."/>
            <person name="Brown D.W."/>
            <person name="Nagy L.G."/>
            <person name="Floudas D."/>
            <person name="Held B.W."/>
            <person name="Levasseur A."/>
            <person name="Lombard V."/>
            <person name="Morin E."/>
            <person name="Otillar R."/>
            <person name="Lindquist E.A."/>
            <person name="Sun H."/>
            <person name="LaButti K.M."/>
            <person name="Schmutz J."/>
            <person name="Jabbour D."/>
            <person name="Luo H."/>
            <person name="Baker S.E."/>
            <person name="Pisabarro A.G."/>
            <person name="Walton J.D."/>
            <person name="Blanchette R.A."/>
            <person name="Henrissat B."/>
            <person name="Martin F."/>
            <person name="Cullen D."/>
            <person name="Hibbett D.S."/>
            <person name="Grigoriev I.V."/>
        </authorList>
    </citation>
    <scope>NUCLEOTIDE SEQUENCE [LARGE SCALE GENOMIC DNA]</scope>
    <source>
        <strain evidence="2">CBS 339.88</strain>
    </source>
</reference>
<dbReference type="STRING" id="685588.A0A067S762"/>
<dbReference type="EMBL" id="KL142421">
    <property type="protein sequence ID" value="KDR66641.1"/>
    <property type="molecule type" value="Genomic_DNA"/>
</dbReference>
<dbReference type="OrthoDB" id="3226942at2759"/>
<evidence type="ECO:0000313" key="2">
    <source>
        <dbReference type="Proteomes" id="UP000027222"/>
    </source>
</evidence>